<proteinExistence type="predicted"/>
<reference evidence="4" key="1">
    <citation type="submission" date="2024-06" db="EMBL/GenBank/DDBJ databases">
        <title>Multi-omics analyses provide insights into the biosynthesis of the anticancer antibiotic pleurotin in Hohenbuehelia grisea.</title>
        <authorList>
            <person name="Weaver J.A."/>
            <person name="Alberti F."/>
        </authorList>
    </citation>
    <scope>NUCLEOTIDE SEQUENCE [LARGE SCALE GENOMIC DNA]</scope>
    <source>
        <strain evidence="4">T-177</strain>
    </source>
</reference>
<keyword evidence="4" id="KW-1185">Reference proteome</keyword>
<feature type="region of interest" description="Disordered" evidence="1">
    <location>
        <begin position="122"/>
        <end position="146"/>
    </location>
</feature>
<gene>
    <name evidence="3" type="ORF">HGRIS_008804</name>
</gene>
<accession>A0ABR3J968</accession>
<evidence type="ECO:0000313" key="3">
    <source>
        <dbReference type="EMBL" id="KAL0952194.1"/>
    </source>
</evidence>
<evidence type="ECO:0000313" key="4">
    <source>
        <dbReference type="Proteomes" id="UP001556367"/>
    </source>
</evidence>
<feature type="compositionally biased region" description="Low complexity" evidence="1">
    <location>
        <begin position="125"/>
        <end position="146"/>
    </location>
</feature>
<evidence type="ECO:0000256" key="1">
    <source>
        <dbReference type="SAM" id="MobiDB-lite"/>
    </source>
</evidence>
<dbReference type="EMBL" id="JASNQZ010000011">
    <property type="protein sequence ID" value="KAL0952194.1"/>
    <property type="molecule type" value="Genomic_DNA"/>
</dbReference>
<evidence type="ECO:0000256" key="2">
    <source>
        <dbReference type="SAM" id="SignalP"/>
    </source>
</evidence>
<comment type="caution">
    <text evidence="3">The sequence shown here is derived from an EMBL/GenBank/DDBJ whole genome shotgun (WGS) entry which is preliminary data.</text>
</comment>
<evidence type="ECO:0008006" key="5">
    <source>
        <dbReference type="Google" id="ProtNLM"/>
    </source>
</evidence>
<dbReference type="Proteomes" id="UP001556367">
    <property type="component" value="Unassembled WGS sequence"/>
</dbReference>
<organism evidence="3 4">
    <name type="scientific">Hohenbuehelia grisea</name>
    <dbReference type="NCBI Taxonomy" id="104357"/>
    <lineage>
        <taxon>Eukaryota</taxon>
        <taxon>Fungi</taxon>
        <taxon>Dikarya</taxon>
        <taxon>Basidiomycota</taxon>
        <taxon>Agaricomycotina</taxon>
        <taxon>Agaricomycetes</taxon>
        <taxon>Agaricomycetidae</taxon>
        <taxon>Agaricales</taxon>
        <taxon>Pleurotineae</taxon>
        <taxon>Pleurotaceae</taxon>
        <taxon>Hohenbuehelia</taxon>
    </lineage>
</organism>
<name>A0ABR3J968_9AGAR</name>
<feature type="chain" id="PRO_5045719469" description="Ser-Thr-rich glycosyl-phosphatidyl-inositol-anchored membrane family-domain-containing protein" evidence="2">
    <location>
        <begin position="19"/>
        <end position="235"/>
    </location>
</feature>
<protein>
    <recommendedName>
        <fullName evidence="5">Ser-Thr-rich glycosyl-phosphatidyl-inositol-anchored membrane family-domain-containing protein</fullName>
    </recommendedName>
</protein>
<keyword evidence="2" id="KW-0732">Signal</keyword>
<sequence>MFAKLSLLLLSTAALVAPLSISTPRPAGGTGRSNRTPRAASRVIVEWQNTAQEFNSIPFFSVFLTNPRFNDDFALANNVNMQSSAGGSIEVVLPAVELDVRDNYSIKFTNIGNKTDVYGQSSTFSLDTSPESTTSSSTSSSSGASVPSSGSLSSAAIITPSPISGSGFGSTVSVSSAPTLNTVTGPPASVTSSAGNSASTGAAFNGAQRLSGDLSGSALVAMAAAAVAGVVAVMA</sequence>
<feature type="signal peptide" evidence="2">
    <location>
        <begin position="1"/>
        <end position="18"/>
    </location>
</feature>